<evidence type="ECO:0008006" key="4">
    <source>
        <dbReference type="Google" id="ProtNLM"/>
    </source>
</evidence>
<feature type="signal peptide" evidence="1">
    <location>
        <begin position="1"/>
        <end position="20"/>
    </location>
</feature>
<feature type="chain" id="PRO_5001572344" description="Lipoprotein" evidence="1">
    <location>
        <begin position="21"/>
        <end position="218"/>
    </location>
</feature>
<organism evidence="2 3">
    <name type="scientific">Hyphomonas jannaschiana VP2</name>
    <dbReference type="NCBI Taxonomy" id="1280952"/>
    <lineage>
        <taxon>Bacteria</taxon>
        <taxon>Pseudomonadati</taxon>
        <taxon>Pseudomonadota</taxon>
        <taxon>Alphaproteobacteria</taxon>
        <taxon>Hyphomonadales</taxon>
        <taxon>Hyphomonadaceae</taxon>
        <taxon>Hyphomonas</taxon>
    </lineage>
</organism>
<evidence type="ECO:0000313" key="2">
    <source>
        <dbReference type="EMBL" id="KCZ91221.1"/>
    </source>
</evidence>
<name>A0A059FL13_9PROT</name>
<evidence type="ECO:0000313" key="3">
    <source>
        <dbReference type="Proteomes" id="UP000024816"/>
    </source>
</evidence>
<protein>
    <recommendedName>
        <fullName evidence="4">Lipoprotein</fullName>
    </recommendedName>
</protein>
<dbReference type="AlphaFoldDB" id="A0A059FL13"/>
<accession>A0A059FL13</accession>
<evidence type="ECO:0000256" key="1">
    <source>
        <dbReference type="SAM" id="SignalP"/>
    </source>
</evidence>
<dbReference type="EMBL" id="ARYJ01000001">
    <property type="protein sequence ID" value="KCZ91221.1"/>
    <property type="molecule type" value="Genomic_DNA"/>
</dbReference>
<keyword evidence="1" id="KW-0732">Signal</keyword>
<dbReference type="STRING" id="1280952.HJA_01745"/>
<comment type="caution">
    <text evidence="2">The sequence shown here is derived from an EMBL/GenBank/DDBJ whole genome shotgun (WGS) entry which is preliminary data.</text>
</comment>
<gene>
    <name evidence="2" type="ORF">HJA_01745</name>
</gene>
<sequence length="218" mass="22926">MHRLFALPLLAACFAAPALAEPPMPESCKPRVAGVALAVADEAGKAQLACDVDRAAIYENRADAIFGQVADPLVSVIDTAISPSGAVYVYAVSDVQGTMILNARSVPADMEQPGNVPVCQLKTLMPDDAAAQVSIGLLKAASPDLPGYAERMEVVVNPDGSHRSVLLLDSHDVVSRVQTANGTRNFSRHIRQSDDVAKLNELIIGVANVSDGWDCNAP</sequence>
<proteinExistence type="predicted"/>
<reference evidence="2 3" key="1">
    <citation type="journal article" date="2014" name="Antonie Van Leeuwenhoek">
        <title>Hyphomonas beringensis sp. nov. and Hyphomonas chukchiensis sp. nov., isolated from surface seawater of the Bering Sea and Chukchi Sea.</title>
        <authorList>
            <person name="Li C."/>
            <person name="Lai Q."/>
            <person name="Li G."/>
            <person name="Dong C."/>
            <person name="Wang J."/>
            <person name="Liao Y."/>
            <person name="Shao Z."/>
        </authorList>
    </citation>
    <scope>NUCLEOTIDE SEQUENCE [LARGE SCALE GENOMIC DNA]</scope>
    <source>
        <strain evidence="2 3">VP2</strain>
    </source>
</reference>
<dbReference type="PATRIC" id="fig|1280952.3.peg.354"/>
<keyword evidence="3" id="KW-1185">Reference proteome</keyword>
<dbReference type="Proteomes" id="UP000024816">
    <property type="component" value="Unassembled WGS sequence"/>
</dbReference>